<accession>A0A8R7V360</accession>
<sequence length="87" mass="10007">MLEKIRKRNSWNLTVEPVIVPKGYINTTTNFDGGTSNEKSLNVLVNRELQTLPWFIWICDALPKPAYFKRPPLSLKVMDAKPAYRDG</sequence>
<dbReference type="AlphaFoldDB" id="A0A8R7V360"/>
<reference evidence="1" key="3">
    <citation type="submission" date="2022-06" db="UniProtKB">
        <authorList>
            <consortium name="EnsemblPlants"/>
        </authorList>
    </citation>
    <scope>IDENTIFICATION</scope>
</reference>
<dbReference type="Gramene" id="TuG1812G0700000983.01.T02">
    <property type="protein sequence ID" value="TuG1812G0700000983.01.T02.cds336969"/>
    <property type="gene ID" value="TuG1812G0700000983.01"/>
</dbReference>
<protein>
    <submittedName>
        <fullName evidence="1">Uncharacterized protein</fullName>
    </submittedName>
</protein>
<dbReference type="EnsemblPlants" id="TuG1812G0700000983.01.T02">
    <property type="protein sequence ID" value="TuG1812G0700000983.01.T02.cds336969"/>
    <property type="gene ID" value="TuG1812G0700000983.01"/>
</dbReference>
<organism evidence="1 2">
    <name type="scientific">Triticum urartu</name>
    <name type="common">Red wild einkorn</name>
    <name type="synonym">Crithodium urartu</name>
    <dbReference type="NCBI Taxonomy" id="4572"/>
    <lineage>
        <taxon>Eukaryota</taxon>
        <taxon>Viridiplantae</taxon>
        <taxon>Streptophyta</taxon>
        <taxon>Embryophyta</taxon>
        <taxon>Tracheophyta</taxon>
        <taxon>Spermatophyta</taxon>
        <taxon>Magnoliopsida</taxon>
        <taxon>Liliopsida</taxon>
        <taxon>Poales</taxon>
        <taxon>Poaceae</taxon>
        <taxon>BOP clade</taxon>
        <taxon>Pooideae</taxon>
        <taxon>Triticodae</taxon>
        <taxon>Triticeae</taxon>
        <taxon>Triticinae</taxon>
        <taxon>Triticum</taxon>
    </lineage>
</organism>
<proteinExistence type="predicted"/>
<name>A0A8R7V360_TRIUA</name>
<reference evidence="1" key="2">
    <citation type="submission" date="2018-03" db="EMBL/GenBank/DDBJ databases">
        <title>The Triticum urartu genome reveals the dynamic nature of wheat genome evolution.</title>
        <authorList>
            <person name="Ling H."/>
            <person name="Ma B."/>
            <person name="Shi X."/>
            <person name="Liu H."/>
            <person name="Dong L."/>
            <person name="Sun H."/>
            <person name="Cao Y."/>
            <person name="Gao Q."/>
            <person name="Zheng S."/>
            <person name="Li Y."/>
            <person name="Yu Y."/>
            <person name="Du H."/>
            <person name="Qi M."/>
            <person name="Li Y."/>
            <person name="Yu H."/>
            <person name="Cui Y."/>
            <person name="Wang N."/>
            <person name="Chen C."/>
            <person name="Wu H."/>
            <person name="Zhao Y."/>
            <person name="Zhang J."/>
            <person name="Li Y."/>
            <person name="Zhou W."/>
            <person name="Zhang B."/>
            <person name="Hu W."/>
            <person name="Eijk M."/>
            <person name="Tang J."/>
            <person name="Witsenboer H."/>
            <person name="Zhao S."/>
            <person name="Li Z."/>
            <person name="Zhang A."/>
            <person name="Wang D."/>
            <person name="Liang C."/>
        </authorList>
    </citation>
    <scope>NUCLEOTIDE SEQUENCE [LARGE SCALE GENOMIC DNA]</scope>
    <source>
        <strain evidence="1">cv. G1812</strain>
    </source>
</reference>
<reference evidence="2" key="1">
    <citation type="journal article" date="2013" name="Nature">
        <title>Draft genome of the wheat A-genome progenitor Triticum urartu.</title>
        <authorList>
            <person name="Ling H.Q."/>
            <person name="Zhao S."/>
            <person name="Liu D."/>
            <person name="Wang J."/>
            <person name="Sun H."/>
            <person name="Zhang C."/>
            <person name="Fan H."/>
            <person name="Li D."/>
            <person name="Dong L."/>
            <person name="Tao Y."/>
            <person name="Gao C."/>
            <person name="Wu H."/>
            <person name="Li Y."/>
            <person name="Cui Y."/>
            <person name="Guo X."/>
            <person name="Zheng S."/>
            <person name="Wang B."/>
            <person name="Yu K."/>
            <person name="Liang Q."/>
            <person name="Yang W."/>
            <person name="Lou X."/>
            <person name="Chen J."/>
            <person name="Feng M."/>
            <person name="Jian J."/>
            <person name="Zhang X."/>
            <person name="Luo G."/>
            <person name="Jiang Y."/>
            <person name="Liu J."/>
            <person name="Wang Z."/>
            <person name="Sha Y."/>
            <person name="Zhang B."/>
            <person name="Wu H."/>
            <person name="Tang D."/>
            <person name="Shen Q."/>
            <person name="Xue P."/>
            <person name="Zou S."/>
            <person name="Wang X."/>
            <person name="Liu X."/>
            <person name="Wang F."/>
            <person name="Yang Y."/>
            <person name="An X."/>
            <person name="Dong Z."/>
            <person name="Zhang K."/>
            <person name="Zhang X."/>
            <person name="Luo M.C."/>
            <person name="Dvorak J."/>
            <person name="Tong Y."/>
            <person name="Wang J."/>
            <person name="Yang H."/>
            <person name="Li Z."/>
            <person name="Wang D."/>
            <person name="Zhang A."/>
            <person name="Wang J."/>
        </authorList>
    </citation>
    <scope>NUCLEOTIDE SEQUENCE</scope>
    <source>
        <strain evidence="2">cv. G1812</strain>
    </source>
</reference>
<evidence type="ECO:0000313" key="2">
    <source>
        <dbReference type="Proteomes" id="UP000015106"/>
    </source>
</evidence>
<keyword evidence="2" id="KW-1185">Reference proteome</keyword>
<evidence type="ECO:0000313" key="1">
    <source>
        <dbReference type="EnsemblPlants" id="TuG1812G0700000983.01.T02.cds336969"/>
    </source>
</evidence>
<dbReference type="Proteomes" id="UP000015106">
    <property type="component" value="Chromosome 7"/>
</dbReference>